<evidence type="ECO:0000256" key="6">
    <source>
        <dbReference type="PROSITE-ProRule" id="PRU00104"/>
    </source>
</evidence>
<feature type="domain" description="HECT" evidence="7">
    <location>
        <begin position="61"/>
        <end position="85"/>
    </location>
</feature>
<dbReference type="PANTHER" id="PTHR11254:SF429">
    <property type="entry name" value="E3 UBIQUITIN-PROTEIN LIGASE SU(DX)"/>
    <property type="match status" value="1"/>
</dbReference>
<dbReference type="Gene3D" id="3.90.1750.10">
    <property type="entry name" value="Hect, E3 ligase catalytic domains"/>
    <property type="match status" value="1"/>
</dbReference>
<dbReference type="AlphaFoldDB" id="W6UI40"/>
<organism evidence="8 9">
    <name type="scientific">Echinococcus granulosus</name>
    <name type="common">Hydatid tapeworm</name>
    <dbReference type="NCBI Taxonomy" id="6210"/>
    <lineage>
        <taxon>Eukaryota</taxon>
        <taxon>Metazoa</taxon>
        <taxon>Spiralia</taxon>
        <taxon>Lophotrochozoa</taxon>
        <taxon>Platyhelminthes</taxon>
        <taxon>Cestoda</taxon>
        <taxon>Eucestoda</taxon>
        <taxon>Cyclophyllidea</taxon>
        <taxon>Taeniidae</taxon>
        <taxon>Echinococcus</taxon>
        <taxon>Echinococcus granulosus group</taxon>
    </lineage>
</organism>
<comment type="caution">
    <text evidence="8">The sequence shown here is derived from an EMBL/GenBank/DDBJ whole genome shotgun (WGS) entry which is preliminary data.</text>
</comment>
<comment type="pathway">
    <text evidence="2">Protein modification; protein ubiquitination.</text>
</comment>
<dbReference type="GO" id="GO:0016567">
    <property type="term" value="P:protein ubiquitination"/>
    <property type="evidence" value="ECO:0007669"/>
    <property type="project" value="TreeGrafter"/>
</dbReference>
<dbReference type="KEGG" id="egl:EGR_04382"/>
<dbReference type="Proteomes" id="UP000019149">
    <property type="component" value="Unassembled WGS sequence"/>
</dbReference>
<evidence type="ECO:0000313" key="8">
    <source>
        <dbReference type="EMBL" id="EUB60756.1"/>
    </source>
</evidence>
<dbReference type="InterPro" id="IPR035983">
    <property type="entry name" value="Hect_E3_ubiquitin_ligase"/>
</dbReference>
<accession>W6UI40</accession>
<dbReference type="PANTHER" id="PTHR11254">
    <property type="entry name" value="HECT DOMAIN UBIQUITIN-PROTEIN LIGASE"/>
    <property type="match status" value="1"/>
</dbReference>
<comment type="caution">
    <text evidence="6">Lacks conserved residue(s) required for the propagation of feature annotation.</text>
</comment>
<dbReference type="InterPro" id="IPR000569">
    <property type="entry name" value="HECT_dom"/>
</dbReference>
<dbReference type="OrthoDB" id="423283at2759"/>
<dbReference type="PROSITE" id="PS50237">
    <property type="entry name" value="HECT"/>
    <property type="match status" value="1"/>
</dbReference>
<comment type="catalytic activity">
    <reaction evidence="1">
        <text>S-ubiquitinyl-[E2 ubiquitin-conjugating enzyme]-L-cysteine + [acceptor protein]-L-lysine = [E2 ubiquitin-conjugating enzyme]-L-cysteine + N(6)-ubiquitinyl-[acceptor protein]-L-lysine.</text>
        <dbReference type="EC" id="2.3.2.26"/>
    </reaction>
</comment>
<protein>
    <recommendedName>
        <fullName evidence="3">HECT-type E3 ubiquitin transferase</fullName>
        <ecNumber evidence="3">2.3.2.26</ecNumber>
    </recommendedName>
</protein>
<dbReference type="EC" id="2.3.2.26" evidence="3"/>
<dbReference type="GO" id="GO:0061630">
    <property type="term" value="F:ubiquitin protein ligase activity"/>
    <property type="evidence" value="ECO:0007669"/>
    <property type="project" value="UniProtKB-EC"/>
</dbReference>
<dbReference type="RefSeq" id="XP_024351952.1">
    <property type="nucleotide sequence ID" value="XM_024493631.1"/>
</dbReference>
<dbReference type="GO" id="GO:0005737">
    <property type="term" value="C:cytoplasm"/>
    <property type="evidence" value="ECO:0007669"/>
    <property type="project" value="TreeGrafter"/>
</dbReference>
<reference evidence="8 9" key="1">
    <citation type="journal article" date="2013" name="Nat. Genet.">
        <title>The genome of the hydatid tapeworm Echinococcus granulosus.</title>
        <authorList>
            <person name="Zheng H."/>
            <person name="Zhang W."/>
            <person name="Zhang L."/>
            <person name="Zhang Z."/>
            <person name="Li J."/>
            <person name="Lu G."/>
            <person name="Zhu Y."/>
            <person name="Wang Y."/>
            <person name="Huang Y."/>
            <person name="Liu J."/>
            <person name="Kang H."/>
            <person name="Chen J."/>
            <person name="Wang L."/>
            <person name="Chen A."/>
            <person name="Yu S."/>
            <person name="Gao Z."/>
            <person name="Jin L."/>
            <person name="Gu W."/>
            <person name="Wang Z."/>
            <person name="Zhao L."/>
            <person name="Shi B."/>
            <person name="Wen H."/>
            <person name="Lin R."/>
            <person name="Jones M.K."/>
            <person name="Brejova B."/>
            <person name="Vinar T."/>
            <person name="Zhao G."/>
            <person name="McManus D.P."/>
            <person name="Chen Z."/>
            <person name="Zhou Y."/>
            <person name="Wang S."/>
        </authorList>
    </citation>
    <scope>NUCLEOTIDE SEQUENCE [LARGE SCALE GENOMIC DNA]</scope>
</reference>
<evidence type="ECO:0000313" key="9">
    <source>
        <dbReference type="Proteomes" id="UP000019149"/>
    </source>
</evidence>
<name>W6UI40_ECHGR</name>
<sequence length="105" mass="11686">MNGDRSLGSLGVPVQYERNFRAKLAYFRAQCSSHFLIGHARLSISRDGLLEESFQQIQRLPASDLRKRLCITFLGEEGLDYGGIASVMRCRNVTAFTYTVNGAPA</sequence>
<dbReference type="CTD" id="36340097"/>
<dbReference type="STRING" id="6210.W6UI40"/>
<dbReference type="SUPFAM" id="SSF56204">
    <property type="entry name" value="Hect, E3 ligase catalytic domain"/>
    <property type="match status" value="1"/>
</dbReference>
<evidence type="ECO:0000256" key="5">
    <source>
        <dbReference type="ARBA" id="ARBA00022786"/>
    </source>
</evidence>
<evidence type="ECO:0000256" key="1">
    <source>
        <dbReference type="ARBA" id="ARBA00000885"/>
    </source>
</evidence>
<dbReference type="EMBL" id="APAU02000027">
    <property type="protein sequence ID" value="EUB60756.1"/>
    <property type="molecule type" value="Genomic_DNA"/>
</dbReference>
<evidence type="ECO:0000259" key="7">
    <source>
        <dbReference type="PROSITE" id="PS50237"/>
    </source>
</evidence>
<evidence type="ECO:0000256" key="4">
    <source>
        <dbReference type="ARBA" id="ARBA00022679"/>
    </source>
</evidence>
<dbReference type="GeneID" id="36340097"/>
<dbReference type="InterPro" id="IPR050409">
    <property type="entry name" value="E3_ubiq-protein_ligase"/>
</dbReference>
<keyword evidence="5 6" id="KW-0833">Ubl conjugation pathway</keyword>
<keyword evidence="4" id="KW-0808">Transferase</keyword>
<gene>
    <name evidence="8" type="ORF">EGR_04382</name>
</gene>
<keyword evidence="9" id="KW-1185">Reference proteome</keyword>
<evidence type="ECO:0000256" key="2">
    <source>
        <dbReference type="ARBA" id="ARBA00004906"/>
    </source>
</evidence>
<dbReference type="GO" id="GO:0043161">
    <property type="term" value="P:proteasome-mediated ubiquitin-dependent protein catabolic process"/>
    <property type="evidence" value="ECO:0007669"/>
    <property type="project" value="TreeGrafter"/>
</dbReference>
<evidence type="ECO:0000256" key="3">
    <source>
        <dbReference type="ARBA" id="ARBA00012485"/>
    </source>
</evidence>
<proteinExistence type="predicted"/>